<dbReference type="RefSeq" id="WP_103297499.1">
    <property type="nucleotide sequence ID" value="NZ_PPQT01000025.1"/>
</dbReference>
<dbReference type="AlphaFoldDB" id="A0A380G311"/>
<dbReference type="Proteomes" id="UP000254047">
    <property type="component" value="Unassembled WGS sequence"/>
</dbReference>
<proteinExistence type="predicted"/>
<name>A0A380G311_9STAP</name>
<protein>
    <submittedName>
        <fullName evidence="1">Uncharacterized protein</fullName>
    </submittedName>
</protein>
<keyword evidence="4" id="KW-1185">Reference proteome</keyword>
<sequence>MGPLKQSLILMTQNGRYFQDEVELHASGKIVKTIVQTTSDPLEACKYDNRKGADEKALEYGFTLIALNTYLEEV</sequence>
<evidence type="ECO:0000313" key="1">
    <source>
        <dbReference type="EMBL" id="SUM44618.1"/>
    </source>
</evidence>
<dbReference type="EMBL" id="SRLS01000027">
    <property type="protein sequence ID" value="TGE15113.1"/>
    <property type="molecule type" value="Genomic_DNA"/>
</dbReference>
<reference evidence="2 4" key="2">
    <citation type="submission" date="2019-04" db="EMBL/GenBank/DDBJ databases">
        <title>Genomic characterization of Staphylococcus petrasii strains.</title>
        <authorList>
            <person name="Vrbovska V."/>
            <person name="Kovarovic V."/>
            <person name="Maslanova I."/>
            <person name="Indrakova A."/>
            <person name="Petras P."/>
            <person name="Sedo O."/>
            <person name="Svec P."/>
            <person name="Fisarova L."/>
            <person name="Sedlacek I."/>
            <person name="Doskar J."/>
            <person name="Pantucek R."/>
        </authorList>
    </citation>
    <scope>NUCLEOTIDE SEQUENCE [LARGE SCALE GENOMIC DNA]</scope>
    <source>
        <strain evidence="2 4">P5404</strain>
    </source>
</reference>
<gene>
    <name evidence="2" type="ORF">BJR09_12130</name>
    <name evidence="1" type="ORF">NCTC13830_02026</name>
</gene>
<evidence type="ECO:0000313" key="2">
    <source>
        <dbReference type="EMBL" id="TGE15113.1"/>
    </source>
</evidence>
<reference evidence="1 3" key="1">
    <citation type="submission" date="2018-06" db="EMBL/GenBank/DDBJ databases">
        <authorList>
            <consortium name="Pathogen Informatics"/>
            <person name="Doyle S."/>
        </authorList>
    </citation>
    <scope>NUCLEOTIDE SEQUENCE [LARGE SCALE GENOMIC DNA]</scope>
    <source>
        <strain evidence="1 3">NCTC13830</strain>
    </source>
</reference>
<dbReference type="Proteomes" id="UP000297598">
    <property type="component" value="Unassembled WGS sequence"/>
</dbReference>
<evidence type="ECO:0000313" key="3">
    <source>
        <dbReference type="Proteomes" id="UP000254047"/>
    </source>
</evidence>
<accession>A0A380G311</accession>
<evidence type="ECO:0000313" key="4">
    <source>
        <dbReference type="Proteomes" id="UP000297598"/>
    </source>
</evidence>
<organism evidence="1 3">
    <name type="scientific">Staphylococcus petrasii</name>
    <dbReference type="NCBI Taxonomy" id="1276936"/>
    <lineage>
        <taxon>Bacteria</taxon>
        <taxon>Bacillati</taxon>
        <taxon>Bacillota</taxon>
        <taxon>Bacilli</taxon>
        <taxon>Bacillales</taxon>
        <taxon>Staphylococcaceae</taxon>
        <taxon>Staphylococcus</taxon>
    </lineage>
</organism>
<dbReference type="EMBL" id="UHDO01000001">
    <property type="protein sequence ID" value="SUM44618.1"/>
    <property type="molecule type" value="Genomic_DNA"/>
</dbReference>